<sequence length="136" mass="13864">MAEGFDIRALISDPNFQSFLAGTGAGLDPQGVGGAIGVPAQQMIQSKAAQKATAAGASRQEKFMQQLIQLLGGLTPKEMPGPTSVKMGPGQMSIDLTPPSGAGGFGAAPVSPEAGGGFQPTPQERRMPQISDIIPF</sequence>
<evidence type="ECO:0000313" key="4">
    <source>
        <dbReference type="EMBL" id="QJH99281.1"/>
    </source>
</evidence>
<dbReference type="AlphaFoldDB" id="A0A6M3XN83"/>
<feature type="region of interest" description="Disordered" evidence="1">
    <location>
        <begin position="74"/>
        <end position="136"/>
    </location>
</feature>
<dbReference type="EMBL" id="MT144779">
    <property type="protein sequence ID" value="QJH99281.1"/>
    <property type="molecule type" value="Genomic_DNA"/>
</dbReference>
<evidence type="ECO:0000313" key="3">
    <source>
        <dbReference type="EMBL" id="QJA84663.1"/>
    </source>
</evidence>
<organism evidence="4">
    <name type="scientific">viral metagenome</name>
    <dbReference type="NCBI Taxonomy" id="1070528"/>
    <lineage>
        <taxon>unclassified sequences</taxon>
        <taxon>metagenomes</taxon>
        <taxon>organismal metagenomes</taxon>
    </lineage>
</organism>
<dbReference type="EMBL" id="MT142533">
    <property type="protein sequence ID" value="QJA84663.1"/>
    <property type="molecule type" value="Genomic_DNA"/>
</dbReference>
<gene>
    <name evidence="3" type="ORF">MM415A00172_0007</name>
    <name evidence="2" type="ORF">MM415B00296_0003</name>
    <name evidence="4" type="ORF">TM448B01536_0007</name>
</gene>
<proteinExistence type="predicted"/>
<accession>A0A6M3XN83</accession>
<evidence type="ECO:0000256" key="1">
    <source>
        <dbReference type="SAM" id="MobiDB-lite"/>
    </source>
</evidence>
<reference evidence="4" key="1">
    <citation type="submission" date="2020-03" db="EMBL/GenBank/DDBJ databases">
        <title>The deep terrestrial virosphere.</title>
        <authorList>
            <person name="Holmfeldt K."/>
            <person name="Nilsson E."/>
            <person name="Simone D."/>
            <person name="Lopez-Fernandez M."/>
            <person name="Wu X."/>
            <person name="de Brujin I."/>
            <person name="Lundin D."/>
            <person name="Andersson A."/>
            <person name="Bertilsson S."/>
            <person name="Dopson M."/>
        </authorList>
    </citation>
    <scope>NUCLEOTIDE SEQUENCE</scope>
    <source>
        <strain evidence="3">MM415A00172</strain>
        <strain evidence="2">MM415B00296</strain>
        <strain evidence="4">TM448B01536</strain>
    </source>
</reference>
<name>A0A6M3XN83_9ZZZZ</name>
<protein>
    <submittedName>
        <fullName evidence="4">Uncharacterized protein</fullName>
    </submittedName>
</protein>
<dbReference type="EMBL" id="MT141566">
    <property type="protein sequence ID" value="QJA67097.1"/>
    <property type="molecule type" value="Genomic_DNA"/>
</dbReference>
<evidence type="ECO:0000313" key="2">
    <source>
        <dbReference type="EMBL" id="QJA67097.1"/>
    </source>
</evidence>